<evidence type="ECO:0000313" key="2">
    <source>
        <dbReference type="Proteomes" id="UP000321814"/>
    </source>
</evidence>
<reference evidence="1 2" key="1">
    <citation type="submission" date="2019-08" db="EMBL/GenBank/DDBJ databases">
        <title>Draft genome analysis of Rheinheimera tangshanensis isolated from the roots of fresh rice plants (Oryza sativa).</title>
        <authorList>
            <person name="Yu Q."/>
            <person name="Qi Y."/>
            <person name="Zhang H."/>
            <person name="Pu J."/>
        </authorList>
    </citation>
    <scope>NUCLEOTIDE SEQUENCE [LARGE SCALE GENOMIC DNA]</scope>
    <source>
        <strain evidence="1 2">JA3-B52</strain>
    </source>
</reference>
<sequence>MEFYRLGLCLLLCSQQLFADSFWSHIPGKGSVQLTELSAEQHQSLAQHLQLDAEQTTEWLNELPTLLETISCSTVDIQGQPLPAYIDASYQLVSYAGALKFRTDDKTKQTIWWLPWTLLPTLSQLKTQLTDLNSHLHQPLLIAEQELGIKGQLIIVSGSSISQPAYFALKLDSLANLELLWSLSASAPGFTDLAGAVGQPLLIEQQKGSPGLSLLLANTAAKDPKTLIYKVDMMTGLLQAKLAAEQNISGVSGAMALSDQNRDSVSDSLVFGSTAGQIWQVQLEHNQFYQLRAVADLSALNFSDIQFIRTLYAAVPVGGAGSDFHSRRSQWLVLLGALRQQNTVFVVLKAQSEDVSSSSDLVDRTLPESPELALLTSQHWQHIQQKSGWFSQLSGRLTHIPVVAAGVIYLNLLKPNTEQLCNIEQSSSALMALHLHHASAVYRQPSLPLDHAAGALKVKANTQGGFALIEQHRQQVLIETMLEISPDCTHCSKTIQRDSFPRWQLMGTYHNEEGAYE</sequence>
<proteinExistence type="predicted"/>
<comment type="caution">
    <text evidence="1">The sequence shown here is derived from an EMBL/GenBank/DDBJ whole genome shotgun (WGS) entry which is preliminary data.</text>
</comment>
<dbReference type="EMBL" id="VRLR01000004">
    <property type="protein sequence ID" value="TXK81264.1"/>
    <property type="molecule type" value="Genomic_DNA"/>
</dbReference>
<keyword evidence="2" id="KW-1185">Reference proteome</keyword>
<protein>
    <submittedName>
        <fullName evidence="1">Uncharacterized protein</fullName>
    </submittedName>
</protein>
<evidence type="ECO:0000313" key="1">
    <source>
        <dbReference type="EMBL" id="TXK81264.1"/>
    </source>
</evidence>
<accession>A0A5C8LY48</accession>
<dbReference type="RefSeq" id="WP_147904099.1">
    <property type="nucleotide sequence ID" value="NZ_BAAAGC010000007.1"/>
</dbReference>
<dbReference type="Proteomes" id="UP000321814">
    <property type="component" value="Unassembled WGS sequence"/>
</dbReference>
<organism evidence="1 2">
    <name type="scientific">Rheinheimera tangshanensis</name>
    <dbReference type="NCBI Taxonomy" id="400153"/>
    <lineage>
        <taxon>Bacteria</taxon>
        <taxon>Pseudomonadati</taxon>
        <taxon>Pseudomonadota</taxon>
        <taxon>Gammaproteobacteria</taxon>
        <taxon>Chromatiales</taxon>
        <taxon>Chromatiaceae</taxon>
        <taxon>Rheinheimera</taxon>
    </lineage>
</organism>
<dbReference type="OrthoDB" id="5756082at2"/>
<gene>
    <name evidence="1" type="ORF">FU839_09100</name>
</gene>
<name>A0A5C8LY48_9GAMM</name>
<dbReference type="AlphaFoldDB" id="A0A5C8LY48"/>